<dbReference type="Proteomes" id="UP000529637">
    <property type="component" value="Unassembled WGS sequence"/>
</dbReference>
<evidence type="ECO:0000313" key="2">
    <source>
        <dbReference type="Proteomes" id="UP000529637"/>
    </source>
</evidence>
<keyword evidence="2" id="KW-1185">Reference proteome</keyword>
<sequence length="191" mass="20116">MQTLPRDRITIDLQGLRAALVERANAAGQSPSELVRQLLAAALGRGGPADIAAPALPEHHARRARARVFLRMSCDDAVLLRDRARRAGMPPGEYVATLIAEVPAVAAATSCTDQRAALIASTAELATLSRSLSQLNAVLRRGSVPALQEYRAALEALLVDVRRHLALASGALAGLEPPRGRRGAASANQLT</sequence>
<reference evidence="1 2" key="1">
    <citation type="submission" date="2020-06" db="EMBL/GenBank/DDBJ databases">
        <title>Schlegella sp. ID0723 isolated from air conditioner.</title>
        <authorList>
            <person name="Kim D.Y."/>
            <person name="Kim D.-U."/>
        </authorList>
    </citation>
    <scope>NUCLEOTIDE SEQUENCE [LARGE SCALE GENOMIC DNA]</scope>
    <source>
        <strain evidence="1 2">ID0723</strain>
    </source>
</reference>
<dbReference type="AlphaFoldDB" id="A0A7Y6NS15"/>
<accession>A0A7Y6NS15</accession>
<dbReference type="RefSeq" id="WP_176071105.1">
    <property type="nucleotide sequence ID" value="NZ_JABWMJ010000012.1"/>
</dbReference>
<gene>
    <name evidence="1" type="ORF">HQN59_21150</name>
</gene>
<comment type="caution">
    <text evidence="1">The sequence shown here is derived from an EMBL/GenBank/DDBJ whole genome shotgun (WGS) entry which is preliminary data.</text>
</comment>
<organism evidence="1 2">
    <name type="scientific">Piscinibacter koreensis</name>
    <dbReference type="NCBI Taxonomy" id="2742824"/>
    <lineage>
        <taxon>Bacteria</taxon>
        <taxon>Pseudomonadati</taxon>
        <taxon>Pseudomonadota</taxon>
        <taxon>Betaproteobacteria</taxon>
        <taxon>Burkholderiales</taxon>
        <taxon>Sphaerotilaceae</taxon>
        <taxon>Piscinibacter</taxon>
    </lineage>
</organism>
<proteinExistence type="predicted"/>
<dbReference type="EMBL" id="JABWMJ010000012">
    <property type="protein sequence ID" value="NUZ08265.1"/>
    <property type="molecule type" value="Genomic_DNA"/>
</dbReference>
<protein>
    <submittedName>
        <fullName evidence="1">Uncharacterized protein</fullName>
    </submittedName>
</protein>
<name>A0A7Y6NS15_9BURK</name>
<evidence type="ECO:0000313" key="1">
    <source>
        <dbReference type="EMBL" id="NUZ08265.1"/>
    </source>
</evidence>